<dbReference type="Proteomes" id="UP000193411">
    <property type="component" value="Unassembled WGS sequence"/>
</dbReference>
<dbReference type="AlphaFoldDB" id="A0A1Y2HSU8"/>
<dbReference type="EMBL" id="MCFL01000011">
    <property type="protein sequence ID" value="ORZ37696.1"/>
    <property type="molecule type" value="Genomic_DNA"/>
</dbReference>
<feature type="region of interest" description="Disordered" evidence="1">
    <location>
        <begin position="71"/>
        <end position="163"/>
    </location>
</feature>
<evidence type="ECO:0000256" key="1">
    <source>
        <dbReference type="SAM" id="MobiDB-lite"/>
    </source>
</evidence>
<accession>A0A1Y2HSU8</accession>
<feature type="compositionally biased region" description="Polar residues" evidence="1">
    <location>
        <begin position="106"/>
        <end position="120"/>
    </location>
</feature>
<comment type="caution">
    <text evidence="2">The sequence shown here is derived from an EMBL/GenBank/DDBJ whole genome shotgun (WGS) entry which is preliminary data.</text>
</comment>
<proteinExistence type="predicted"/>
<gene>
    <name evidence="2" type="ORF">BCR44DRAFT_216698</name>
</gene>
<protein>
    <submittedName>
        <fullName evidence="2">Uncharacterized protein</fullName>
    </submittedName>
</protein>
<keyword evidence="3" id="KW-1185">Reference proteome</keyword>
<evidence type="ECO:0000313" key="2">
    <source>
        <dbReference type="EMBL" id="ORZ37696.1"/>
    </source>
</evidence>
<feature type="region of interest" description="Disordered" evidence="1">
    <location>
        <begin position="242"/>
        <end position="272"/>
    </location>
</feature>
<sequence>MTDSQNQGQAQGVKCWFRSCTAIVYPHEFDEVLQPQTCQICMRVFCNEHLDEAEPVCIVCIHQRQTQGSFSLGRQRRRVITDNEDDDDVRQETTTAARTPAVRSVTRAQGSTSAGSSRQLPRTPAPSAGQRQPVSQGSAQNRPQARATAEDRATETPSKTSALKDEAEALRRHVPSLNRACRFVALFRFGFVCQADEEKAADALRSAVDLAFKSKGLDASELTTELCLHLLSSAESAIKQTFKRGNRQARRRRPAPARASQDVPRVHAFRPK</sequence>
<organism evidence="2 3">
    <name type="scientific">Catenaria anguillulae PL171</name>
    <dbReference type="NCBI Taxonomy" id="765915"/>
    <lineage>
        <taxon>Eukaryota</taxon>
        <taxon>Fungi</taxon>
        <taxon>Fungi incertae sedis</taxon>
        <taxon>Blastocladiomycota</taxon>
        <taxon>Blastocladiomycetes</taxon>
        <taxon>Blastocladiales</taxon>
        <taxon>Catenariaceae</taxon>
        <taxon>Catenaria</taxon>
    </lineage>
</organism>
<feature type="compositionally biased region" description="Basic residues" evidence="1">
    <location>
        <begin position="242"/>
        <end position="255"/>
    </location>
</feature>
<evidence type="ECO:0000313" key="3">
    <source>
        <dbReference type="Proteomes" id="UP000193411"/>
    </source>
</evidence>
<reference evidence="2 3" key="1">
    <citation type="submission" date="2016-07" db="EMBL/GenBank/DDBJ databases">
        <title>Pervasive Adenine N6-methylation of Active Genes in Fungi.</title>
        <authorList>
            <consortium name="DOE Joint Genome Institute"/>
            <person name="Mondo S.J."/>
            <person name="Dannebaum R.O."/>
            <person name="Kuo R.C."/>
            <person name="Labutti K."/>
            <person name="Haridas S."/>
            <person name="Kuo A."/>
            <person name="Salamov A."/>
            <person name="Ahrendt S.R."/>
            <person name="Lipzen A."/>
            <person name="Sullivan W."/>
            <person name="Andreopoulos W.B."/>
            <person name="Clum A."/>
            <person name="Lindquist E."/>
            <person name="Daum C."/>
            <person name="Ramamoorthy G.K."/>
            <person name="Gryganskyi A."/>
            <person name="Culley D."/>
            <person name="Magnuson J.K."/>
            <person name="James T.Y."/>
            <person name="O'Malley M.A."/>
            <person name="Stajich J.E."/>
            <person name="Spatafora J.W."/>
            <person name="Visel A."/>
            <person name="Grigoriev I.V."/>
        </authorList>
    </citation>
    <scope>NUCLEOTIDE SEQUENCE [LARGE SCALE GENOMIC DNA]</scope>
    <source>
        <strain evidence="2 3">PL171</strain>
    </source>
</reference>
<feature type="compositionally biased region" description="Polar residues" evidence="1">
    <location>
        <begin position="129"/>
        <end position="143"/>
    </location>
</feature>
<name>A0A1Y2HSU8_9FUNG</name>